<dbReference type="PANTHER" id="PTHR34387">
    <property type="entry name" value="SLR1258 PROTEIN"/>
    <property type="match status" value="1"/>
</dbReference>
<dbReference type="InterPro" id="IPR007497">
    <property type="entry name" value="SIMPL/DUF541"/>
</dbReference>
<dbReference type="Gene3D" id="3.30.110.170">
    <property type="entry name" value="Protein of unknown function (DUF541), domain 1"/>
    <property type="match status" value="1"/>
</dbReference>
<proteinExistence type="predicted"/>
<feature type="chain" id="PRO_5026982951" description="SIMPL domain-containing protein" evidence="1">
    <location>
        <begin position="19"/>
        <end position="217"/>
    </location>
</feature>
<organism evidence="2 3">
    <name type="scientific">Cytophaga hutchinsonii (strain ATCC 33406 / DSM 1761 / CIP 103989 / NBRC 15051 / NCIMB 9469 / D465)</name>
    <dbReference type="NCBI Taxonomy" id="269798"/>
    <lineage>
        <taxon>Bacteria</taxon>
        <taxon>Pseudomonadati</taxon>
        <taxon>Bacteroidota</taxon>
        <taxon>Cytophagia</taxon>
        <taxon>Cytophagales</taxon>
        <taxon>Cytophagaceae</taxon>
        <taxon>Cytophaga</taxon>
    </lineage>
</organism>
<dbReference type="InterPro" id="IPR052022">
    <property type="entry name" value="26kDa_periplasmic_antigen"/>
</dbReference>
<protein>
    <recommendedName>
        <fullName evidence="4">SIMPL domain-containing protein</fullName>
    </recommendedName>
</protein>
<gene>
    <name evidence="2" type="ordered locus">CHU_0966</name>
</gene>
<dbReference type="GO" id="GO:0006974">
    <property type="term" value="P:DNA damage response"/>
    <property type="evidence" value="ECO:0007669"/>
    <property type="project" value="TreeGrafter"/>
</dbReference>
<keyword evidence="3" id="KW-1185">Reference proteome</keyword>
<dbReference type="RefSeq" id="WP_011584358.1">
    <property type="nucleotide sequence ID" value="NC_008255.1"/>
</dbReference>
<evidence type="ECO:0000313" key="2">
    <source>
        <dbReference type="EMBL" id="ABG58243.1"/>
    </source>
</evidence>
<dbReference type="EMBL" id="CP000383">
    <property type="protein sequence ID" value="ABG58243.1"/>
    <property type="molecule type" value="Genomic_DNA"/>
</dbReference>
<reference evidence="2 3" key="1">
    <citation type="journal article" date="2007" name="Appl. Environ. Microbiol.">
        <title>Genome sequence of the cellulolytic gliding bacterium Cytophaga hutchinsonii.</title>
        <authorList>
            <person name="Xie G."/>
            <person name="Bruce D.C."/>
            <person name="Challacombe J.F."/>
            <person name="Chertkov O."/>
            <person name="Detter J.C."/>
            <person name="Gilna P."/>
            <person name="Han C.S."/>
            <person name="Lucas S."/>
            <person name="Misra M."/>
            <person name="Myers G.L."/>
            <person name="Richardson P."/>
            <person name="Tapia R."/>
            <person name="Thayer N."/>
            <person name="Thompson L.S."/>
            <person name="Brettin T.S."/>
            <person name="Henrissat B."/>
            <person name="Wilson D.B."/>
            <person name="McBride M.J."/>
        </authorList>
    </citation>
    <scope>NUCLEOTIDE SEQUENCE [LARGE SCALE GENOMIC DNA]</scope>
    <source>
        <strain evidence="3">ATCC 33406 / DSM 1761 / CIP 103989 / NBRC 15051 / NCIMB 9469 / D465</strain>
    </source>
</reference>
<dbReference type="Proteomes" id="UP000001822">
    <property type="component" value="Chromosome"/>
</dbReference>
<sequence>MKKALFVLTLFISYSCFAQLQNIPLVTVEAESVVKVKPDHVIIGVKLNKKIQITNATFEIFREIDSQFKIFGLDDKFIYQSYIQADSSVYIKEIFLTLMDINSLDKTLLELYKLGYKQYIYLDYRVQNLISYKNQARKEAMTVAKNKAVLLAGELNQTIGKAHKIEEINQESYNWYNIHDMDNLENIPYKSGSDFYTIEPGYITIISRVRVSFDLIK</sequence>
<feature type="signal peptide" evidence="1">
    <location>
        <begin position="1"/>
        <end position="18"/>
    </location>
</feature>
<accession>A0A6N4SPR0</accession>
<dbReference type="Pfam" id="PF04402">
    <property type="entry name" value="SIMPL"/>
    <property type="match status" value="1"/>
</dbReference>
<dbReference type="KEGG" id="chu:CHU_0966"/>
<name>A0A6N4SPR0_CYTH3</name>
<dbReference type="AlphaFoldDB" id="A0A6N4SPR0"/>
<evidence type="ECO:0008006" key="4">
    <source>
        <dbReference type="Google" id="ProtNLM"/>
    </source>
</evidence>
<keyword evidence="1" id="KW-0732">Signal</keyword>
<evidence type="ECO:0000313" key="3">
    <source>
        <dbReference type="Proteomes" id="UP000001822"/>
    </source>
</evidence>
<dbReference type="SMR" id="A0A6N4SPR0"/>
<evidence type="ECO:0000256" key="1">
    <source>
        <dbReference type="SAM" id="SignalP"/>
    </source>
</evidence>
<dbReference type="PANTHER" id="PTHR34387:SF1">
    <property type="entry name" value="PERIPLASMIC IMMUNOGENIC PROTEIN"/>
    <property type="match status" value="1"/>
</dbReference>
<dbReference type="PROSITE" id="PS51257">
    <property type="entry name" value="PROKAR_LIPOPROTEIN"/>
    <property type="match status" value="1"/>
</dbReference>